<proteinExistence type="predicted"/>
<comment type="caution">
    <text evidence="1">The sequence shown here is derived from an EMBL/GenBank/DDBJ whole genome shotgun (WGS) entry which is preliminary data.</text>
</comment>
<reference evidence="1 2" key="1">
    <citation type="submission" date="2020-05" db="EMBL/GenBank/DDBJ databases">
        <title>Horizontal transmission and recombination maintain forever young bacterial symbiont genomes.</title>
        <authorList>
            <person name="Russell S.L."/>
            <person name="Pepper-Tunick E."/>
            <person name="Svedberg J."/>
            <person name="Byrne A."/>
            <person name="Ruelas Castillo J."/>
            <person name="Vollmers C."/>
            <person name="Beinart R.A."/>
            <person name="Corbett-Detig R."/>
        </authorList>
    </citation>
    <scope>NUCLEOTIDE SEQUENCE [LARGE SCALE GENOMIC DNA]</scope>
    <source>
        <strain evidence="1">4727-3</strain>
    </source>
</reference>
<sequence length="43" mass="4864">MQDPPELIAEMVKTWRTGFDVVYAKRPNARGKTFLKKGGTVIL</sequence>
<evidence type="ECO:0000313" key="2">
    <source>
        <dbReference type="Proteomes" id="UP000537890"/>
    </source>
</evidence>
<dbReference type="Proteomes" id="UP000537890">
    <property type="component" value="Unassembled WGS sequence"/>
</dbReference>
<name>A0A7Z0MNW0_9GAMM</name>
<dbReference type="EMBL" id="JACCHS010000092">
    <property type="protein sequence ID" value="NYT47146.1"/>
    <property type="molecule type" value="Genomic_DNA"/>
</dbReference>
<protein>
    <submittedName>
        <fullName evidence="1">Uncharacterized protein</fullName>
    </submittedName>
</protein>
<accession>A0A7Z0MNW0</accession>
<gene>
    <name evidence="1" type="ORF">H0A75_05695</name>
</gene>
<evidence type="ECO:0000313" key="1">
    <source>
        <dbReference type="EMBL" id="NYT47146.1"/>
    </source>
</evidence>
<organism evidence="1 2">
    <name type="scientific">Candidatus Methanofishera endochildressiae</name>
    <dbReference type="NCBI Taxonomy" id="2738884"/>
    <lineage>
        <taxon>Bacteria</taxon>
        <taxon>Pseudomonadati</taxon>
        <taxon>Pseudomonadota</taxon>
        <taxon>Gammaproteobacteria</taxon>
        <taxon>Candidatus Methanofishera</taxon>
    </lineage>
</organism>
<dbReference type="AlphaFoldDB" id="A0A7Z0MNW0"/>